<dbReference type="RefSeq" id="WP_244206966.1">
    <property type="nucleotide sequence ID" value="NZ_FCOE02000051.1"/>
</dbReference>
<dbReference type="SUPFAM" id="SSF53850">
    <property type="entry name" value="Periplasmic binding protein-like II"/>
    <property type="match status" value="1"/>
</dbReference>
<gene>
    <name evidence="3" type="ORF">AWB80_07603</name>
</gene>
<protein>
    <submittedName>
        <fullName evidence="3">ABC transporter, periplasmic ligand binding protein, aliphatic sulfonates</fullName>
    </submittedName>
</protein>
<accession>A0A158DX72</accession>
<feature type="domain" description="SsuA/THI5-like" evidence="2">
    <location>
        <begin position="71"/>
        <end position="255"/>
    </location>
</feature>
<reference evidence="3" key="1">
    <citation type="submission" date="2016-01" db="EMBL/GenBank/DDBJ databases">
        <authorList>
            <person name="Peeters C."/>
        </authorList>
    </citation>
    <scope>NUCLEOTIDE SEQUENCE [LARGE SCALE GENOMIC DNA]</scope>
    <source>
        <strain evidence="3">LMG 29323</strain>
    </source>
</reference>
<feature type="chain" id="PRO_5007624613" evidence="1">
    <location>
        <begin position="26"/>
        <end position="336"/>
    </location>
</feature>
<feature type="signal peptide" evidence="1">
    <location>
        <begin position="1"/>
        <end position="25"/>
    </location>
</feature>
<evidence type="ECO:0000313" key="3">
    <source>
        <dbReference type="EMBL" id="SAK99000.1"/>
    </source>
</evidence>
<keyword evidence="4" id="KW-1185">Reference proteome</keyword>
<dbReference type="STRING" id="1777141.AWB80_07603"/>
<evidence type="ECO:0000259" key="2">
    <source>
        <dbReference type="Pfam" id="PF09084"/>
    </source>
</evidence>
<keyword evidence="1" id="KW-0732">Signal</keyword>
<dbReference type="PANTHER" id="PTHR30024:SF42">
    <property type="entry name" value="ALIPHATIC SULFONATES-BINDING PROTEIN-RELATED"/>
    <property type="match status" value="1"/>
</dbReference>
<evidence type="ECO:0000313" key="4">
    <source>
        <dbReference type="Proteomes" id="UP000054911"/>
    </source>
</evidence>
<name>A0A158DX72_9BURK</name>
<comment type="caution">
    <text evidence="3">The sequence shown here is derived from an EMBL/GenBank/DDBJ whole genome shotgun (WGS) entry which is preliminary data.</text>
</comment>
<dbReference type="Proteomes" id="UP000054911">
    <property type="component" value="Unassembled WGS sequence"/>
</dbReference>
<proteinExistence type="predicted"/>
<dbReference type="EMBL" id="FCOE02000051">
    <property type="protein sequence ID" value="SAK99000.1"/>
    <property type="molecule type" value="Genomic_DNA"/>
</dbReference>
<dbReference type="PANTHER" id="PTHR30024">
    <property type="entry name" value="ALIPHATIC SULFONATES-BINDING PROTEIN-RELATED"/>
    <property type="match status" value="1"/>
</dbReference>
<organism evidence="3 4">
    <name type="scientific">Caballeronia pedi</name>
    <dbReference type="NCBI Taxonomy" id="1777141"/>
    <lineage>
        <taxon>Bacteria</taxon>
        <taxon>Pseudomonadati</taxon>
        <taxon>Pseudomonadota</taxon>
        <taxon>Betaproteobacteria</taxon>
        <taxon>Burkholderiales</taxon>
        <taxon>Burkholderiaceae</taxon>
        <taxon>Caballeronia</taxon>
    </lineage>
</organism>
<dbReference type="Gene3D" id="3.40.190.10">
    <property type="entry name" value="Periplasmic binding protein-like II"/>
    <property type="match status" value="2"/>
</dbReference>
<dbReference type="AlphaFoldDB" id="A0A158DX72"/>
<dbReference type="InterPro" id="IPR015168">
    <property type="entry name" value="SsuA/THI5"/>
</dbReference>
<evidence type="ECO:0000256" key="1">
    <source>
        <dbReference type="SAM" id="SignalP"/>
    </source>
</evidence>
<dbReference type="Pfam" id="PF09084">
    <property type="entry name" value="NMT1"/>
    <property type="match status" value="1"/>
</dbReference>
<sequence length="336" mass="36744">MTVIKRFIHGVLPAVAFAASATAHAQTPEKLELRYQGWASKVLYPELAEDLGYLAPIRLKWVGNTISGPQDIQAAVTGDVDFGGAFNGSIVKLVAAHAPVKAVVSYVGTDKDTNGGLFVVQDSAIKGPRDLIGKKIGVNTPGAYQQYLVTAYLQKSGLSKEEIDRVTFVPAPPVNLAQLLKQKQLDAVFLEDIIKDKLIADGGARLLTTDYAQFGSYGYASYLFTDRFIAQNPQTVRKFVEGTARAIEWTRTTPRDQVVARLKKIVEARRRNEDTSIVDYWKSPGVGGKGGVIAAEDFTTYIDWYVKNGVLKPGQVTPEAVYSNQFNPFNQAVARN</sequence>